<accession>A0A1G2H2V7</accession>
<dbReference type="AlphaFoldDB" id="A0A1G2H2V7"/>
<keyword evidence="1" id="KW-1277">Toxin-antitoxin system</keyword>
<evidence type="ECO:0008006" key="4">
    <source>
        <dbReference type="Google" id="ProtNLM"/>
    </source>
</evidence>
<dbReference type="STRING" id="1802128.A3H64_00535"/>
<protein>
    <recommendedName>
        <fullName evidence="4">Plasmid stabilization protein</fullName>
    </recommendedName>
</protein>
<dbReference type="EMBL" id="MHNY01000014">
    <property type="protein sequence ID" value="OGZ56318.1"/>
    <property type="molecule type" value="Genomic_DNA"/>
</dbReference>
<name>A0A1G2H2V7_9BACT</name>
<gene>
    <name evidence="2" type="ORF">A3H64_00535</name>
</gene>
<dbReference type="NCBIfam" id="TIGR02385">
    <property type="entry name" value="RelE_StbE"/>
    <property type="match status" value="1"/>
</dbReference>
<evidence type="ECO:0000313" key="3">
    <source>
        <dbReference type="Proteomes" id="UP000178186"/>
    </source>
</evidence>
<proteinExistence type="predicted"/>
<dbReference type="InterPro" id="IPR007712">
    <property type="entry name" value="RelE/ParE_toxin"/>
</dbReference>
<dbReference type="InterPro" id="IPR004386">
    <property type="entry name" value="Toxin_YafQ-like"/>
</dbReference>
<dbReference type="Pfam" id="PF15738">
    <property type="entry name" value="YafQ_toxin"/>
    <property type="match status" value="1"/>
</dbReference>
<organism evidence="2 3">
    <name type="scientific">Candidatus Ryanbacteria bacterium RIFCSPLOWO2_02_FULL_45_11c</name>
    <dbReference type="NCBI Taxonomy" id="1802128"/>
    <lineage>
        <taxon>Bacteria</taxon>
        <taxon>Candidatus Ryaniibacteriota</taxon>
    </lineage>
</organism>
<dbReference type="Gene3D" id="3.30.2310.20">
    <property type="entry name" value="RelE-like"/>
    <property type="match status" value="1"/>
</dbReference>
<dbReference type="SUPFAM" id="SSF143011">
    <property type="entry name" value="RelE-like"/>
    <property type="match status" value="1"/>
</dbReference>
<comment type="caution">
    <text evidence="2">The sequence shown here is derived from an EMBL/GenBank/DDBJ whole genome shotgun (WGS) entry which is preliminary data.</text>
</comment>
<dbReference type="Proteomes" id="UP000178186">
    <property type="component" value="Unassembled WGS sequence"/>
</dbReference>
<reference evidence="2 3" key="1">
    <citation type="journal article" date="2016" name="Nat. Commun.">
        <title>Thousands of microbial genomes shed light on interconnected biogeochemical processes in an aquifer system.</title>
        <authorList>
            <person name="Anantharaman K."/>
            <person name="Brown C.T."/>
            <person name="Hug L.A."/>
            <person name="Sharon I."/>
            <person name="Castelle C.J."/>
            <person name="Probst A.J."/>
            <person name="Thomas B.C."/>
            <person name="Singh A."/>
            <person name="Wilkins M.J."/>
            <person name="Karaoz U."/>
            <person name="Brodie E.L."/>
            <person name="Williams K.H."/>
            <person name="Hubbard S.S."/>
            <person name="Banfield J.F."/>
        </authorList>
    </citation>
    <scope>NUCLEOTIDE SEQUENCE [LARGE SCALE GENOMIC DNA]</scope>
</reference>
<evidence type="ECO:0000313" key="2">
    <source>
        <dbReference type="EMBL" id="OGZ56318.1"/>
    </source>
</evidence>
<dbReference type="InterPro" id="IPR035093">
    <property type="entry name" value="RelE/ParE_toxin_dom_sf"/>
</dbReference>
<evidence type="ECO:0000256" key="1">
    <source>
        <dbReference type="ARBA" id="ARBA00022649"/>
    </source>
</evidence>
<sequence length="87" mass="10527">MKIVLHKNFEKQYKKLHQNEKKRFKVRRDLFLQNPYHPLLNNHSLQGKYKGYRSINIGGDLRAIYELIDEDIGYFVTIDIHSKLYFS</sequence>